<dbReference type="Pfam" id="PF13610">
    <property type="entry name" value="DDE_Tnp_IS240"/>
    <property type="match status" value="1"/>
</dbReference>
<dbReference type="HOGENOM" id="CLU_043491_0_0_2"/>
<dbReference type="PROSITE" id="PS50994">
    <property type="entry name" value="INTEGRASE"/>
    <property type="match status" value="1"/>
</dbReference>
<dbReference type="STRING" id="926571.NVIE_024830"/>
<dbReference type="EMBL" id="CP007536">
    <property type="protein sequence ID" value="AIC16748.1"/>
    <property type="molecule type" value="Genomic_DNA"/>
</dbReference>
<name>A0A060HMM7_9ARCH</name>
<dbReference type="Pfam" id="PF04434">
    <property type="entry name" value="SWIM"/>
    <property type="match status" value="1"/>
</dbReference>
<feature type="domain" description="SWIM-type" evidence="2">
    <location>
        <begin position="47"/>
        <end position="81"/>
    </location>
</feature>
<feature type="domain" description="Integrase catalytic" evidence="3">
    <location>
        <begin position="198"/>
        <end position="359"/>
    </location>
</feature>
<dbReference type="InterPro" id="IPR036397">
    <property type="entry name" value="RNaseH_sf"/>
</dbReference>
<evidence type="ECO:0000259" key="3">
    <source>
        <dbReference type="PROSITE" id="PS50994"/>
    </source>
</evidence>
<keyword evidence="1" id="KW-0863">Zinc-finger</keyword>
<dbReference type="SUPFAM" id="SSF53098">
    <property type="entry name" value="Ribonuclease H-like"/>
    <property type="match status" value="1"/>
</dbReference>
<dbReference type="InterPro" id="IPR001584">
    <property type="entry name" value="Integrase_cat-core"/>
</dbReference>
<keyword evidence="1" id="KW-0862">Zinc</keyword>
<dbReference type="InterPro" id="IPR012337">
    <property type="entry name" value="RNaseH-like_sf"/>
</dbReference>
<organism evidence="4 5">
    <name type="scientific">Nitrososphaera viennensis EN76</name>
    <dbReference type="NCBI Taxonomy" id="926571"/>
    <lineage>
        <taxon>Archaea</taxon>
        <taxon>Nitrososphaerota</taxon>
        <taxon>Nitrososphaeria</taxon>
        <taxon>Nitrososphaerales</taxon>
        <taxon>Nitrososphaeraceae</taxon>
        <taxon>Nitrososphaera</taxon>
    </lineage>
</organism>
<dbReference type="PROSITE" id="PS50966">
    <property type="entry name" value="ZF_SWIM"/>
    <property type="match status" value="1"/>
</dbReference>
<keyword evidence="1" id="KW-0479">Metal-binding</keyword>
<dbReference type="RefSeq" id="WP_227717367.1">
    <property type="nucleotide sequence ID" value="NZ_CP007536.1"/>
</dbReference>
<accession>A0A060HMM7</accession>
<dbReference type="AlphaFoldDB" id="A0A060HMM7"/>
<dbReference type="PANTHER" id="PTHR35528:SF3">
    <property type="entry name" value="BLL1675 PROTEIN"/>
    <property type="match status" value="1"/>
</dbReference>
<dbReference type="GO" id="GO:0008270">
    <property type="term" value="F:zinc ion binding"/>
    <property type="evidence" value="ECO:0007669"/>
    <property type="project" value="UniProtKB-KW"/>
</dbReference>
<dbReference type="GO" id="GO:0003676">
    <property type="term" value="F:nucleic acid binding"/>
    <property type="evidence" value="ECO:0007669"/>
    <property type="project" value="InterPro"/>
</dbReference>
<dbReference type="InterPro" id="IPR052183">
    <property type="entry name" value="IS_Transposase"/>
</dbReference>
<dbReference type="PANTHER" id="PTHR35528">
    <property type="entry name" value="BLL1675 PROTEIN"/>
    <property type="match status" value="1"/>
</dbReference>
<dbReference type="InterPro" id="IPR007527">
    <property type="entry name" value="Znf_SWIM"/>
</dbReference>
<dbReference type="GO" id="GO:0015074">
    <property type="term" value="P:DNA integration"/>
    <property type="evidence" value="ECO:0007669"/>
    <property type="project" value="InterPro"/>
</dbReference>
<sequence length="378" mass="43726">MTPPPTAPTRQLDRNEKAQKIVWTKGQIKRYNENHYVVQSQSGRGAYVVISTEAGWNCTCPDHSYRQVKCKHILAVEFSIELRKQVQSYVNVIPEVAVNSCKYCASENIKKDGLRHNKYGDIQVFLCKDCNRHYTVNIGFEGMRATPQMITTAMQLYFSGESLRSVQKFLRLQGVNMSHVAVYKWIKKYVALMQGYLDKITPKVSSTWRTDEMYVKVQGNMKYLYALMDDQTRFWIAQQVSESKYVQDVRPMFIDGAATAKKKPRVLISDGAQNFHVAWKKEYKDEKAVHIQHIHIKGDNNNNKMERMNGEIRDREKVMRGLKKIDTAILQGYQLYHNYFREHEGLDGKTPAEAANIQIKGANKWITVIQNASRDLIN</sequence>
<dbReference type="KEGG" id="nvn:NVIE_024830"/>
<dbReference type="Gene3D" id="3.30.420.10">
    <property type="entry name" value="Ribonuclease H-like superfamily/Ribonuclease H"/>
    <property type="match status" value="1"/>
</dbReference>
<gene>
    <name evidence="4" type="ORF">NVIE_024830</name>
</gene>
<evidence type="ECO:0000259" key="2">
    <source>
        <dbReference type="PROSITE" id="PS50966"/>
    </source>
</evidence>
<dbReference type="Proteomes" id="UP000027093">
    <property type="component" value="Chromosome"/>
</dbReference>
<proteinExistence type="predicted"/>
<protein>
    <submittedName>
        <fullName evidence="4">Putative integrase family protein</fullName>
    </submittedName>
</protein>
<evidence type="ECO:0000313" key="4">
    <source>
        <dbReference type="EMBL" id="AIC16748.1"/>
    </source>
</evidence>
<dbReference type="InterPro" id="IPR032874">
    <property type="entry name" value="DDE_dom"/>
</dbReference>
<reference evidence="4 5" key="1">
    <citation type="journal article" date="2014" name="Int. J. Syst. Evol. Microbiol.">
        <title>Nitrososphaera viennensis gen. nov., sp. nov., an aerobic and mesophilic, ammonia-oxidizing archaeon from soil and a member of the archaeal phylum Thaumarchaeota.</title>
        <authorList>
            <person name="Stieglmeier M."/>
            <person name="Klingl A."/>
            <person name="Alves R.J."/>
            <person name="Rittmann S.K."/>
            <person name="Melcher M."/>
            <person name="Leisch N."/>
            <person name="Schleper C."/>
        </authorList>
    </citation>
    <scope>NUCLEOTIDE SEQUENCE [LARGE SCALE GENOMIC DNA]</scope>
    <source>
        <strain evidence="4">EN76</strain>
    </source>
</reference>
<dbReference type="GeneID" id="74947723"/>
<keyword evidence="5" id="KW-1185">Reference proteome</keyword>
<evidence type="ECO:0000256" key="1">
    <source>
        <dbReference type="PROSITE-ProRule" id="PRU00325"/>
    </source>
</evidence>
<evidence type="ECO:0000313" key="5">
    <source>
        <dbReference type="Proteomes" id="UP000027093"/>
    </source>
</evidence>